<sequence>MEDEVKAKFRVFADRFAKDAPVLDTGLVGADLHEIADMLESVVAIPEIDLRDLGRFCNLRPIS</sequence>
<dbReference type="RefSeq" id="WP_122129429.1">
    <property type="nucleotide sequence ID" value="NZ_CP033230.1"/>
</dbReference>
<gene>
    <name evidence="1" type="ORF">EBF16_05355</name>
</gene>
<dbReference type="AlphaFoldDB" id="A0A3G2UQS3"/>
<proteinExistence type="predicted"/>
<organism evidence="1 2">
    <name type="scientific">Sphingobium yanoikuyae</name>
    <name type="common">Sphingomonas yanoikuyae</name>
    <dbReference type="NCBI Taxonomy" id="13690"/>
    <lineage>
        <taxon>Bacteria</taxon>
        <taxon>Pseudomonadati</taxon>
        <taxon>Pseudomonadota</taxon>
        <taxon>Alphaproteobacteria</taxon>
        <taxon>Sphingomonadales</taxon>
        <taxon>Sphingomonadaceae</taxon>
        <taxon>Sphingobium</taxon>
    </lineage>
</organism>
<protein>
    <submittedName>
        <fullName evidence="1">Uncharacterized protein</fullName>
    </submittedName>
</protein>
<dbReference type="Proteomes" id="UP000280708">
    <property type="component" value="Chromosome"/>
</dbReference>
<accession>A0A3G2UQS3</accession>
<reference evidence="1 2" key="1">
    <citation type="submission" date="2018-10" db="EMBL/GenBank/DDBJ databases">
        <title>Characterization and genome analysis of a novel bacterium Sphingobium yanoikuyae SJTF8 capable of degrading PAHs.</title>
        <authorList>
            <person name="Yin C."/>
            <person name="Xiong W."/>
            <person name="Liang R."/>
        </authorList>
    </citation>
    <scope>NUCLEOTIDE SEQUENCE [LARGE SCALE GENOMIC DNA]</scope>
    <source>
        <strain evidence="1 2">SJTF8</strain>
    </source>
</reference>
<evidence type="ECO:0000313" key="2">
    <source>
        <dbReference type="Proteomes" id="UP000280708"/>
    </source>
</evidence>
<name>A0A3G2UQS3_SPHYA</name>
<dbReference type="EMBL" id="CP033230">
    <property type="protein sequence ID" value="AYO76418.1"/>
    <property type="molecule type" value="Genomic_DNA"/>
</dbReference>
<evidence type="ECO:0000313" key="1">
    <source>
        <dbReference type="EMBL" id="AYO76418.1"/>
    </source>
</evidence>